<dbReference type="RefSeq" id="WP_342686620.1">
    <property type="nucleotide sequence ID" value="NZ_JAZBJM010000001.1"/>
</dbReference>
<dbReference type="InterPro" id="IPR014942">
    <property type="entry name" value="AbiEii"/>
</dbReference>
<dbReference type="Pfam" id="PF08843">
    <property type="entry name" value="AbiEii"/>
    <property type="match status" value="1"/>
</dbReference>
<protein>
    <submittedName>
        <fullName evidence="1">Nucleotidyl transferase AbiEii/AbiGii toxin family protein</fullName>
    </submittedName>
</protein>
<evidence type="ECO:0000313" key="4">
    <source>
        <dbReference type="Proteomes" id="UP001390963"/>
    </source>
</evidence>
<name>A0AB35YPZ8_9FLAO</name>
<evidence type="ECO:0000313" key="1">
    <source>
        <dbReference type="EMBL" id="MEM0517232.1"/>
    </source>
</evidence>
<proteinExistence type="predicted"/>
<evidence type="ECO:0000313" key="3">
    <source>
        <dbReference type="Proteomes" id="UP001388259"/>
    </source>
</evidence>
<reference evidence="1 4" key="1">
    <citation type="submission" date="2024-01" db="EMBL/GenBank/DDBJ databases">
        <title>Aequorivita flavus sp. nov., isolated from deep-sea sediment.</title>
        <authorList>
            <person name="Chen X."/>
        </authorList>
    </citation>
    <scope>NUCLEOTIDE SEQUENCE</scope>
    <source>
        <strain evidence="1">MCCC 1A16923</strain>
        <strain evidence="2 4">MCCC 1A16935</strain>
    </source>
</reference>
<dbReference type="EMBL" id="JBANCF010000001">
    <property type="protein sequence ID" value="MEM0572027.1"/>
    <property type="molecule type" value="Genomic_DNA"/>
</dbReference>
<organism evidence="1 3">
    <name type="scientific">Aequorivita flava</name>
    <dbReference type="NCBI Taxonomy" id="3114371"/>
    <lineage>
        <taxon>Bacteria</taxon>
        <taxon>Pseudomonadati</taxon>
        <taxon>Bacteroidota</taxon>
        <taxon>Flavobacteriia</taxon>
        <taxon>Flavobacteriales</taxon>
        <taxon>Flavobacteriaceae</taxon>
        <taxon>Aequorivita</taxon>
    </lineage>
</organism>
<gene>
    <name evidence="2" type="ORF">VZD24_00740</name>
    <name evidence="1" type="ORF">VZD85_02620</name>
</gene>
<keyword evidence="4" id="KW-1185">Reference proteome</keyword>
<dbReference type="Proteomes" id="UP001388259">
    <property type="component" value="Unassembled WGS sequence"/>
</dbReference>
<dbReference type="Proteomes" id="UP001390963">
    <property type="component" value="Unassembled WGS sequence"/>
</dbReference>
<evidence type="ECO:0000313" key="2">
    <source>
        <dbReference type="EMBL" id="MEM0572027.1"/>
    </source>
</evidence>
<comment type="caution">
    <text evidence="1">The sequence shown here is derived from an EMBL/GenBank/DDBJ whole genome shotgun (WGS) entry which is preliminary data.</text>
</comment>
<dbReference type="GO" id="GO:0016740">
    <property type="term" value="F:transferase activity"/>
    <property type="evidence" value="ECO:0007669"/>
    <property type="project" value="UniProtKB-KW"/>
</dbReference>
<accession>A0AB35YPZ8</accession>
<dbReference type="AlphaFoldDB" id="A0AB35YPZ8"/>
<sequence length="220" mass="25279">MLHYNTVSNLLRNCLLQLMTAKEFNSFRLVGGTSLSLQIGHRESVDIDLFSDVPYGTIDFEGITAYLQAHFPYVDHLDIAPAIGKSYFIGKTENNAVKLDVYHTDTFIEPLLLIDTIRLASVPEIIAMKIDVVQRGGRKKDFWDLHALFDNYTIEQMLALHKQRHPYTHDATLILQNFIDFSQADDDFDPICLLGKYWEFIKDDIVTNIEAFRNTKNGFD</sequence>
<dbReference type="EMBL" id="JAZBJM010000001">
    <property type="protein sequence ID" value="MEM0517232.1"/>
    <property type="molecule type" value="Genomic_DNA"/>
</dbReference>
<keyword evidence="1" id="KW-0808">Transferase</keyword>